<sequence>MFVDLHEPRGDRSAFSAVVTGASSFVRKGSDRSAACTYRSYCQRFAMISR</sequence>
<evidence type="ECO:0000313" key="2">
    <source>
        <dbReference type="Proteomes" id="UP000004358"/>
    </source>
</evidence>
<organism evidence="1 2">
    <name type="scientific">Blastopirellula marina DSM 3645</name>
    <dbReference type="NCBI Taxonomy" id="314230"/>
    <lineage>
        <taxon>Bacteria</taxon>
        <taxon>Pseudomonadati</taxon>
        <taxon>Planctomycetota</taxon>
        <taxon>Planctomycetia</taxon>
        <taxon>Pirellulales</taxon>
        <taxon>Pirellulaceae</taxon>
        <taxon>Blastopirellula</taxon>
    </lineage>
</organism>
<protein>
    <submittedName>
        <fullName evidence="1">Uncharacterized protein</fullName>
    </submittedName>
</protein>
<proteinExistence type="predicted"/>
<name>A3ZRZ0_9BACT</name>
<gene>
    <name evidence="1" type="ORF">DSM3645_12866</name>
</gene>
<evidence type="ECO:0000313" key="1">
    <source>
        <dbReference type="EMBL" id="EAQ80912.1"/>
    </source>
</evidence>
<dbReference type="Proteomes" id="UP000004358">
    <property type="component" value="Unassembled WGS sequence"/>
</dbReference>
<accession>A3ZRZ0</accession>
<comment type="caution">
    <text evidence="1">The sequence shown here is derived from an EMBL/GenBank/DDBJ whole genome shotgun (WGS) entry which is preliminary data.</text>
</comment>
<dbReference type="AlphaFoldDB" id="A3ZRZ0"/>
<dbReference type="STRING" id="314230.DSM3645_12866"/>
<dbReference type="EMBL" id="AANZ01000007">
    <property type="protein sequence ID" value="EAQ80912.1"/>
    <property type="molecule type" value="Genomic_DNA"/>
</dbReference>
<dbReference type="HOGENOM" id="CLU_3115109_0_0_0"/>
<reference evidence="1 2" key="1">
    <citation type="submission" date="2006-02" db="EMBL/GenBank/DDBJ databases">
        <authorList>
            <person name="Amann R."/>
            <person name="Ferriera S."/>
            <person name="Johnson J."/>
            <person name="Kravitz S."/>
            <person name="Halpern A."/>
            <person name="Remington K."/>
            <person name="Beeson K."/>
            <person name="Tran B."/>
            <person name="Rogers Y.-H."/>
            <person name="Friedman R."/>
            <person name="Venter J.C."/>
        </authorList>
    </citation>
    <scope>NUCLEOTIDE SEQUENCE [LARGE SCALE GENOMIC DNA]</scope>
    <source>
        <strain evidence="1 2">DSM 3645</strain>
    </source>
</reference>